<dbReference type="PANTHER" id="PTHR38791">
    <property type="entry name" value="ZN(II)2CYS6 TRANSCRIPTION FACTOR (EUROFUNG)-RELATED-RELATED"/>
    <property type="match status" value="1"/>
</dbReference>
<dbReference type="OMA" id="YHDVWIA"/>
<sequence>MVYRGKPSKACKTCRQRRIKCDLKTDGCSPCARAGKQCPLYRSDLDTMFCDQTEHTAKKVTLKARKESGEEVPALSTVSQRGHSRIISTTLVFSEQFTVPRPDDFALSYAYAHHIVQRSTGTNAGISTPHTGVLACIRALGMASYSVSCRSANATTQARRYYVRAIRSLNVNLTDPDTSKQDCTLLSVVALSYFETVLGTDQPSMKAWISHVNGTARLLELRGPDQVHTANGRILFMQATSILMAQSLMLGQRLPPHLHTYFAEAKQYLVGVPDVLWKEHGAMMELTDFYSDAVSGRLLDPSYIIATATAIDTKLKAAFIDAPRKWTYIVEDCSPDTLTSYIDFTNRLHVYQTSWSAQIHNSGRNGRILCHATVLGLLRRLTALHVQLPGAEALAERAHSIIKELSLDILASVPQHLGLIKPEIATPKGGFAIGGTMEVTAPSSLIDYDNATIPVLRTTTGYQLVHAVSLVGKVAHEASMRGAACSALREIGRRLGMKQALFLAGAIERDEPSAQDTTR</sequence>
<dbReference type="RefSeq" id="XP_007673960.1">
    <property type="nucleotide sequence ID" value="XM_007675770.1"/>
</dbReference>
<dbReference type="SMART" id="SM00066">
    <property type="entry name" value="GAL4"/>
    <property type="match status" value="1"/>
</dbReference>
<organism evidence="3 4">
    <name type="scientific">Baudoinia panamericana (strain UAMH 10762)</name>
    <name type="common">Angels' share fungus</name>
    <name type="synonym">Baudoinia compniacensis (strain UAMH 10762)</name>
    <dbReference type="NCBI Taxonomy" id="717646"/>
    <lineage>
        <taxon>Eukaryota</taxon>
        <taxon>Fungi</taxon>
        <taxon>Dikarya</taxon>
        <taxon>Ascomycota</taxon>
        <taxon>Pezizomycotina</taxon>
        <taxon>Dothideomycetes</taxon>
        <taxon>Dothideomycetidae</taxon>
        <taxon>Mycosphaerellales</taxon>
        <taxon>Teratosphaeriaceae</taxon>
        <taxon>Baudoinia</taxon>
    </lineage>
</organism>
<dbReference type="CDD" id="cd00067">
    <property type="entry name" value="GAL4"/>
    <property type="match status" value="1"/>
</dbReference>
<gene>
    <name evidence="3" type="ORF">BAUCODRAFT_120118</name>
</gene>
<protein>
    <recommendedName>
        <fullName evidence="2">Zn(2)-C6 fungal-type domain-containing protein</fullName>
    </recommendedName>
</protein>
<keyword evidence="1" id="KW-0539">Nucleus</keyword>
<dbReference type="AlphaFoldDB" id="M2MPX4"/>
<dbReference type="Pfam" id="PF00172">
    <property type="entry name" value="Zn_clus"/>
    <property type="match status" value="1"/>
</dbReference>
<evidence type="ECO:0000259" key="2">
    <source>
        <dbReference type="PROSITE" id="PS50048"/>
    </source>
</evidence>
<evidence type="ECO:0000313" key="4">
    <source>
        <dbReference type="Proteomes" id="UP000011761"/>
    </source>
</evidence>
<dbReference type="OrthoDB" id="5429770at2759"/>
<keyword evidence="4" id="KW-1185">Reference proteome</keyword>
<dbReference type="EMBL" id="KB445552">
    <property type="protein sequence ID" value="EMC98821.1"/>
    <property type="molecule type" value="Genomic_DNA"/>
</dbReference>
<dbReference type="PROSITE" id="PS50048">
    <property type="entry name" value="ZN2_CY6_FUNGAL_2"/>
    <property type="match status" value="1"/>
</dbReference>
<dbReference type="Pfam" id="PF11951">
    <property type="entry name" value="Fungal_trans_2"/>
    <property type="match status" value="1"/>
</dbReference>
<dbReference type="InterPro" id="IPR036864">
    <property type="entry name" value="Zn2-C6_fun-type_DNA-bd_sf"/>
</dbReference>
<name>M2MPX4_BAUPA</name>
<dbReference type="Proteomes" id="UP000011761">
    <property type="component" value="Unassembled WGS sequence"/>
</dbReference>
<dbReference type="GO" id="GO:0008270">
    <property type="term" value="F:zinc ion binding"/>
    <property type="evidence" value="ECO:0007669"/>
    <property type="project" value="InterPro"/>
</dbReference>
<dbReference type="eggNOG" id="ENOG502SNKW">
    <property type="taxonomic scope" value="Eukaryota"/>
</dbReference>
<dbReference type="InterPro" id="IPR053175">
    <property type="entry name" value="DHMBA_Reg_Transcription_Factor"/>
</dbReference>
<dbReference type="GO" id="GO:0000981">
    <property type="term" value="F:DNA-binding transcription factor activity, RNA polymerase II-specific"/>
    <property type="evidence" value="ECO:0007669"/>
    <property type="project" value="InterPro"/>
</dbReference>
<accession>M2MPX4</accession>
<dbReference type="HOGENOM" id="CLU_013866_5_1_1"/>
<dbReference type="Gene3D" id="4.10.240.10">
    <property type="entry name" value="Zn(2)-C6 fungal-type DNA-binding domain"/>
    <property type="match status" value="1"/>
</dbReference>
<dbReference type="PROSITE" id="PS00463">
    <property type="entry name" value="ZN2_CY6_FUNGAL_1"/>
    <property type="match status" value="1"/>
</dbReference>
<dbReference type="GeneID" id="19107484"/>
<dbReference type="InterPro" id="IPR001138">
    <property type="entry name" value="Zn2Cys6_DnaBD"/>
</dbReference>
<dbReference type="InterPro" id="IPR021858">
    <property type="entry name" value="Fun_TF"/>
</dbReference>
<feature type="domain" description="Zn(2)-C6 fungal-type" evidence="2">
    <location>
        <begin position="10"/>
        <end position="40"/>
    </location>
</feature>
<evidence type="ECO:0000256" key="1">
    <source>
        <dbReference type="ARBA" id="ARBA00023242"/>
    </source>
</evidence>
<proteinExistence type="predicted"/>
<evidence type="ECO:0000313" key="3">
    <source>
        <dbReference type="EMBL" id="EMC98821.1"/>
    </source>
</evidence>
<dbReference type="KEGG" id="bcom:BAUCODRAFT_120118"/>
<dbReference type="SUPFAM" id="SSF57701">
    <property type="entry name" value="Zn2/Cys6 DNA-binding domain"/>
    <property type="match status" value="1"/>
</dbReference>
<reference evidence="3 4" key="1">
    <citation type="journal article" date="2012" name="PLoS Pathog.">
        <title>Diverse lifestyles and strategies of plant pathogenesis encoded in the genomes of eighteen Dothideomycetes fungi.</title>
        <authorList>
            <person name="Ohm R.A."/>
            <person name="Feau N."/>
            <person name="Henrissat B."/>
            <person name="Schoch C.L."/>
            <person name="Horwitz B.A."/>
            <person name="Barry K.W."/>
            <person name="Condon B.J."/>
            <person name="Copeland A.C."/>
            <person name="Dhillon B."/>
            <person name="Glaser F."/>
            <person name="Hesse C.N."/>
            <person name="Kosti I."/>
            <person name="LaButti K."/>
            <person name="Lindquist E.A."/>
            <person name="Lucas S."/>
            <person name="Salamov A.A."/>
            <person name="Bradshaw R.E."/>
            <person name="Ciuffetti L."/>
            <person name="Hamelin R.C."/>
            <person name="Kema G.H.J."/>
            <person name="Lawrence C."/>
            <person name="Scott J.A."/>
            <person name="Spatafora J.W."/>
            <person name="Turgeon B.G."/>
            <person name="de Wit P.J.G.M."/>
            <person name="Zhong S."/>
            <person name="Goodwin S.B."/>
            <person name="Grigoriev I.V."/>
        </authorList>
    </citation>
    <scope>NUCLEOTIDE SEQUENCE [LARGE SCALE GENOMIC DNA]</scope>
    <source>
        <strain evidence="3 4">UAMH 10762</strain>
    </source>
</reference>